<dbReference type="GO" id="GO:0016787">
    <property type="term" value="F:hydrolase activity"/>
    <property type="evidence" value="ECO:0007669"/>
    <property type="project" value="UniProtKB-KW"/>
</dbReference>
<dbReference type="InterPro" id="IPR050309">
    <property type="entry name" value="Type-B_Carboxylest/Lipase"/>
</dbReference>
<evidence type="ECO:0000259" key="4">
    <source>
        <dbReference type="Pfam" id="PF00135"/>
    </source>
</evidence>
<evidence type="ECO:0000256" key="1">
    <source>
        <dbReference type="ARBA" id="ARBA00005964"/>
    </source>
</evidence>
<dbReference type="InterPro" id="IPR002018">
    <property type="entry name" value="CarbesteraseB"/>
</dbReference>
<keyword evidence="2 3" id="KW-0378">Hydrolase</keyword>
<evidence type="ECO:0000313" key="6">
    <source>
        <dbReference type="Proteomes" id="UP000184063"/>
    </source>
</evidence>
<comment type="similarity">
    <text evidence="1 3">Belongs to the type-B carboxylesterase/lipase family.</text>
</comment>
<reference evidence="6" key="1">
    <citation type="journal article" date="2017" name="Genome Biol.">
        <title>Comparative genomics reveals high biological diversity and specific adaptations in the industrially and medically important fungal genus Aspergillus.</title>
        <authorList>
            <person name="de Vries R.P."/>
            <person name="Riley R."/>
            <person name="Wiebenga A."/>
            <person name="Aguilar-Osorio G."/>
            <person name="Amillis S."/>
            <person name="Uchima C.A."/>
            <person name="Anderluh G."/>
            <person name="Asadollahi M."/>
            <person name="Askin M."/>
            <person name="Barry K."/>
            <person name="Battaglia E."/>
            <person name="Bayram O."/>
            <person name="Benocci T."/>
            <person name="Braus-Stromeyer S.A."/>
            <person name="Caldana C."/>
            <person name="Canovas D."/>
            <person name="Cerqueira G.C."/>
            <person name="Chen F."/>
            <person name="Chen W."/>
            <person name="Choi C."/>
            <person name="Clum A."/>
            <person name="Dos Santos R.A."/>
            <person name="Damasio A.R."/>
            <person name="Diallinas G."/>
            <person name="Emri T."/>
            <person name="Fekete E."/>
            <person name="Flipphi M."/>
            <person name="Freyberg S."/>
            <person name="Gallo A."/>
            <person name="Gournas C."/>
            <person name="Habgood R."/>
            <person name="Hainaut M."/>
            <person name="Harispe M.L."/>
            <person name="Henrissat B."/>
            <person name="Hilden K.S."/>
            <person name="Hope R."/>
            <person name="Hossain A."/>
            <person name="Karabika E."/>
            <person name="Karaffa L."/>
            <person name="Karanyi Z."/>
            <person name="Krasevec N."/>
            <person name="Kuo A."/>
            <person name="Kusch H."/>
            <person name="LaButti K."/>
            <person name="Lagendijk E.L."/>
            <person name="Lapidus A."/>
            <person name="Levasseur A."/>
            <person name="Lindquist E."/>
            <person name="Lipzen A."/>
            <person name="Logrieco A.F."/>
            <person name="MacCabe A."/>
            <person name="Maekelae M.R."/>
            <person name="Malavazi I."/>
            <person name="Melin P."/>
            <person name="Meyer V."/>
            <person name="Mielnichuk N."/>
            <person name="Miskei M."/>
            <person name="Molnar A.P."/>
            <person name="Mule G."/>
            <person name="Ngan C.Y."/>
            <person name="Orejas M."/>
            <person name="Orosz E."/>
            <person name="Ouedraogo J.P."/>
            <person name="Overkamp K.M."/>
            <person name="Park H.-S."/>
            <person name="Perrone G."/>
            <person name="Piumi F."/>
            <person name="Punt P.J."/>
            <person name="Ram A.F."/>
            <person name="Ramon A."/>
            <person name="Rauscher S."/>
            <person name="Record E."/>
            <person name="Riano-Pachon D.M."/>
            <person name="Robert V."/>
            <person name="Roehrig J."/>
            <person name="Ruller R."/>
            <person name="Salamov A."/>
            <person name="Salih N.S."/>
            <person name="Samson R.A."/>
            <person name="Sandor E."/>
            <person name="Sanguinetti M."/>
            <person name="Schuetze T."/>
            <person name="Sepcic K."/>
            <person name="Shelest E."/>
            <person name="Sherlock G."/>
            <person name="Sophianopoulou V."/>
            <person name="Squina F.M."/>
            <person name="Sun H."/>
            <person name="Susca A."/>
            <person name="Todd R.B."/>
            <person name="Tsang A."/>
            <person name="Unkles S.E."/>
            <person name="van de Wiele N."/>
            <person name="van Rossen-Uffink D."/>
            <person name="Oliveira J.V."/>
            <person name="Vesth T.C."/>
            <person name="Visser J."/>
            <person name="Yu J.-H."/>
            <person name="Zhou M."/>
            <person name="Andersen M.R."/>
            <person name="Archer D.B."/>
            <person name="Baker S.E."/>
            <person name="Benoit I."/>
            <person name="Brakhage A.A."/>
            <person name="Braus G.H."/>
            <person name="Fischer R."/>
            <person name="Frisvad J.C."/>
            <person name="Goldman G.H."/>
            <person name="Houbraken J."/>
            <person name="Oakley B."/>
            <person name="Pocsi I."/>
            <person name="Scazzocchio C."/>
            <person name="Seiboth B."/>
            <person name="vanKuyk P.A."/>
            <person name="Wortman J."/>
            <person name="Dyer P.S."/>
            <person name="Grigoriev I.V."/>
        </authorList>
    </citation>
    <scope>NUCLEOTIDE SEQUENCE [LARGE SCALE GENOMIC DNA]</scope>
    <source>
        <strain evidence="6">CBS 106.47</strain>
    </source>
</reference>
<dbReference type="Proteomes" id="UP000184063">
    <property type="component" value="Unassembled WGS sequence"/>
</dbReference>
<dbReference type="InterPro" id="IPR029058">
    <property type="entry name" value="AB_hydrolase_fold"/>
</dbReference>
<dbReference type="EMBL" id="KV878251">
    <property type="protein sequence ID" value="OJZ81337.1"/>
    <property type="molecule type" value="Genomic_DNA"/>
</dbReference>
<name>A0A1M3T3L1_ASPLC</name>
<protein>
    <recommendedName>
        <fullName evidence="3">Carboxylic ester hydrolase</fullName>
        <ecNumber evidence="3">3.1.1.-</ecNumber>
    </recommendedName>
</protein>
<gene>
    <name evidence="5" type="ORF">ASPFODRAFT_223009</name>
</gene>
<dbReference type="SUPFAM" id="SSF53474">
    <property type="entry name" value="alpha/beta-Hydrolases"/>
    <property type="match status" value="1"/>
</dbReference>
<dbReference type="PROSITE" id="PS00122">
    <property type="entry name" value="CARBOXYLESTERASE_B_1"/>
    <property type="match status" value="1"/>
</dbReference>
<evidence type="ECO:0000256" key="2">
    <source>
        <dbReference type="ARBA" id="ARBA00022801"/>
    </source>
</evidence>
<dbReference type="OrthoDB" id="408631at2759"/>
<dbReference type="InterPro" id="IPR019826">
    <property type="entry name" value="Carboxylesterase_B_AS"/>
</dbReference>
<feature type="domain" description="Carboxylesterase type B" evidence="4">
    <location>
        <begin position="50"/>
        <end position="389"/>
    </location>
</feature>
<dbReference type="PANTHER" id="PTHR11559">
    <property type="entry name" value="CARBOXYLESTERASE"/>
    <property type="match status" value="1"/>
</dbReference>
<proteinExistence type="inferred from homology"/>
<evidence type="ECO:0000256" key="3">
    <source>
        <dbReference type="RuleBase" id="RU361235"/>
    </source>
</evidence>
<accession>A0A1M3T3L1</accession>
<dbReference type="Pfam" id="PF00135">
    <property type="entry name" value="COesterase"/>
    <property type="match status" value="1"/>
</dbReference>
<dbReference type="AlphaFoldDB" id="A0A1M3T3L1"/>
<evidence type="ECO:0000313" key="5">
    <source>
        <dbReference type="EMBL" id="OJZ81337.1"/>
    </source>
</evidence>
<dbReference type="Gene3D" id="3.40.50.1820">
    <property type="entry name" value="alpha/beta hydrolase"/>
    <property type="match status" value="2"/>
</dbReference>
<sequence>MSLLDSDPPPRRTDSPKYLYRGQCRCRYAFMVRQSAQKLENRSLQTDDHLTVRTRTGKFTGLLNPDFPSVREFRSIPYAQPPVASRRWLPPAPLADSDETHYATNYPPSCAQYVSGNPSVFGSIVPEFYIWDGNENSTAGLMAQASSEDCLQLAIWAPTNATNLPVIVFFTGGAFKTGGINIPYQLPPSWVSRTQSHIVVTTNYRVNIMGFPNAAGLDNQNLGILDQRAALEWVHENIHNFGGDPEAITLWGQSAGSISTDFHTYAWHDDLIARATISQSGTALKPLDNYDHDHTNFTFVAKHMGCDFPTNPAAELDCMRQVSVNRIQNFVGQYTDNGTTPKLTFTPIADEKVVFSDYPARAAKGLIANTPAIMSNCANEAAALYTFPTNNVTAGPWQPGVNAATLEGWLCVSANTSIVRYNANRTTYRYQFAGNFSNVSPMHWLGAYHSSDLTMNFGTYPIVRGNATLLEKKTSETMQDYLLAFMRDPENGLKRMGWPAFEPFGENGGLIKRFGADGRPEQNVTGLEVQGACWGKEQYDPFP</sequence>
<dbReference type="VEuPathDB" id="FungiDB:ASPFODRAFT_223009"/>
<organism evidence="5 6">
    <name type="scientific">Aspergillus luchuensis (strain CBS 106.47)</name>
    <dbReference type="NCBI Taxonomy" id="1137211"/>
    <lineage>
        <taxon>Eukaryota</taxon>
        <taxon>Fungi</taxon>
        <taxon>Dikarya</taxon>
        <taxon>Ascomycota</taxon>
        <taxon>Pezizomycotina</taxon>
        <taxon>Eurotiomycetes</taxon>
        <taxon>Eurotiomycetidae</taxon>
        <taxon>Eurotiales</taxon>
        <taxon>Aspergillaceae</taxon>
        <taxon>Aspergillus</taxon>
        <taxon>Aspergillus subgen. Circumdati</taxon>
    </lineage>
</organism>
<dbReference type="EC" id="3.1.1.-" evidence="3"/>